<evidence type="ECO:0000256" key="3">
    <source>
        <dbReference type="ARBA" id="ARBA00022692"/>
    </source>
</evidence>
<keyword evidence="2" id="KW-1003">Cell membrane</keyword>
<name>A0A1X9LI88_9MICO</name>
<accession>A0A1X9LI88</accession>
<dbReference type="Pfam" id="PF09924">
    <property type="entry name" value="LPG_synthase_C"/>
    <property type="match status" value="1"/>
</dbReference>
<dbReference type="AlphaFoldDB" id="A0A1X9LI88"/>
<gene>
    <name evidence="7" type="ORF">B5808_06300</name>
</gene>
<keyword evidence="4" id="KW-1133">Transmembrane helix</keyword>
<evidence type="ECO:0000256" key="4">
    <source>
        <dbReference type="ARBA" id="ARBA00022989"/>
    </source>
</evidence>
<dbReference type="KEGG" id="cphy:B5808_06300"/>
<evidence type="ECO:0000259" key="6">
    <source>
        <dbReference type="Pfam" id="PF09924"/>
    </source>
</evidence>
<evidence type="ECO:0000313" key="8">
    <source>
        <dbReference type="Proteomes" id="UP000192775"/>
    </source>
</evidence>
<comment type="subcellular location">
    <subcellularLocation>
        <location evidence="1">Cell membrane</location>
        <topology evidence="1">Multi-pass membrane protein</topology>
    </subcellularLocation>
</comment>
<organism evidence="7 8">
    <name type="scientific">Cnuibacter physcomitrellae</name>
    <dbReference type="NCBI Taxonomy" id="1619308"/>
    <lineage>
        <taxon>Bacteria</taxon>
        <taxon>Bacillati</taxon>
        <taxon>Actinomycetota</taxon>
        <taxon>Actinomycetes</taxon>
        <taxon>Micrococcales</taxon>
        <taxon>Microbacteriaceae</taxon>
        <taxon>Cnuibacter</taxon>
    </lineage>
</organism>
<reference evidence="7 8" key="1">
    <citation type="submission" date="2017-04" db="EMBL/GenBank/DDBJ databases">
        <authorList>
            <person name="Afonso C.L."/>
            <person name="Miller P.J."/>
            <person name="Scott M.A."/>
            <person name="Spackman E."/>
            <person name="Goraichik I."/>
            <person name="Dimitrov K.M."/>
            <person name="Suarez D.L."/>
            <person name="Swayne D.E."/>
        </authorList>
    </citation>
    <scope>NUCLEOTIDE SEQUENCE [LARGE SCALE GENOMIC DNA]</scope>
    <source>
        <strain evidence="8">XA(T)</strain>
    </source>
</reference>
<dbReference type="STRING" id="1619308.B5808_06300"/>
<protein>
    <recommendedName>
        <fullName evidence="6">Phosphatidylglycerol lysyltransferase C-terminal domain-containing protein</fullName>
    </recommendedName>
</protein>
<proteinExistence type="predicted"/>
<keyword evidence="8" id="KW-1185">Reference proteome</keyword>
<dbReference type="InterPro" id="IPR016181">
    <property type="entry name" value="Acyl_CoA_acyltransferase"/>
</dbReference>
<dbReference type="PANTHER" id="PTHR34697">
    <property type="entry name" value="PHOSPHATIDYLGLYCEROL LYSYLTRANSFERASE"/>
    <property type="match status" value="1"/>
</dbReference>
<evidence type="ECO:0000256" key="5">
    <source>
        <dbReference type="ARBA" id="ARBA00023136"/>
    </source>
</evidence>
<evidence type="ECO:0000256" key="2">
    <source>
        <dbReference type="ARBA" id="ARBA00022475"/>
    </source>
</evidence>
<dbReference type="Proteomes" id="UP000192775">
    <property type="component" value="Chromosome"/>
</dbReference>
<sequence length="843" mass="91764">MKARLAHRLRAAGRWARSIPVTWTIVGLVLAATIVRLSLHAGRMTAQLDTLVSTGFDTVFLRHDWFSLLSSVFFVRTPGLLVVVAIVAVLCLGWSERRLGHWRTVVAFVVVSVLGIVLGLLLDSLGVAVHLYPAEQSRGTRTLDPIIAVVGVVMTATAFTGPVLRRRIRVIGFVSLLTFVLYSGQQSDIFRLLAAAVGLLLGMLLADRRVTLRIPRSTHREARTILAAVVAITGLGPLITLAAPDSTSLLNPLGQLFRDPLRDYQRVAEHCATGDFSRKCVDALALSRLDGPGAVALSFLPLVALVLAAWGIRHGRRMALWLAVGINVMLTLLAAVYYGFFPLVAPTETTVFQTSAVEHYGVFVVVSVLFPLAVAIALVASLRLFPREAGVRTALRFFAVAAGLFVVVASAYVSLSLVFRHQFSPTASLSSLLLDLPERFIPASFLSFEPVDVFPTGPVAIAMYQWVGTVYWVAVMVLAVISMRRVRLVRESSGPARIRELVKSGAGGDLAWMATWTGNEYWFAADGSAVAYRVEGNVAITTAEPLAPAGRQHAVALEFERFCIEHGWTCAFYSVSDALRSELAADGWESMRVAEETVVRPGEFTLEGKRMQDIRTSINRAAREGVHDVWTTYPALTPDLAAQVREISELWVAEKGLPEMGFTLGGIDELADPEVALMLAVDDDGRVQGVTSWLPTFRDGRRIGLTLDFMRRHPDSINGVMEFLIAETIQRATQEDIEFVSLSAAPLAVASGPEAAQGAAASEAPSGATAAFLAFVARALEPVYGFRSLLRFKMKFRPELRELALCYRDPITLPSIGAAIARAYLPTLSARHAVRLLGQMQRQ</sequence>
<dbReference type="GO" id="GO:0055091">
    <property type="term" value="P:phospholipid homeostasis"/>
    <property type="evidence" value="ECO:0007669"/>
    <property type="project" value="TreeGrafter"/>
</dbReference>
<dbReference type="InterPro" id="IPR051211">
    <property type="entry name" value="PG_lysyltransferase"/>
</dbReference>
<dbReference type="GO" id="GO:0005886">
    <property type="term" value="C:plasma membrane"/>
    <property type="evidence" value="ECO:0007669"/>
    <property type="project" value="UniProtKB-SubCell"/>
</dbReference>
<keyword evidence="3" id="KW-0812">Transmembrane</keyword>
<dbReference type="RefSeq" id="WP_085019011.1">
    <property type="nucleotide sequence ID" value="NZ_BMHD01000002.1"/>
</dbReference>
<feature type="domain" description="Phosphatidylglycerol lysyltransferase C-terminal" evidence="6">
    <location>
        <begin position="502"/>
        <end position="806"/>
    </location>
</feature>
<dbReference type="SUPFAM" id="SSF55729">
    <property type="entry name" value="Acyl-CoA N-acyltransferases (Nat)"/>
    <property type="match status" value="1"/>
</dbReference>
<evidence type="ECO:0000313" key="7">
    <source>
        <dbReference type="EMBL" id="ARJ04873.1"/>
    </source>
</evidence>
<evidence type="ECO:0000256" key="1">
    <source>
        <dbReference type="ARBA" id="ARBA00004651"/>
    </source>
</evidence>
<keyword evidence="5" id="KW-0472">Membrane</keyword>
<dbReference type="EMBL" id="CP020715">
    <property type="protein sequence ID" value="ARJ04873.1"/>
    <property type="molecule type" value="Genomic_DNA"/>
</dbReference>
<dbReference type="GO" id="GO:0016755">
    <property type="term" value="F:aminoacyltransferase activity"/>
    <property type="evidence" value="ECO:0007669"/>
    <property type="project" value="TreeGrafter"/>
</dbReference>
<dbReference type="PANTHER" id="PTHR34697:SF2">
    <property type="entry name" value="PHOSPHATIDYLGLYCEROL LYSYLTRANSFERASE"/>
    <property type="match status" value="1"/>
</dbReference>
<dbReference type="InterPro" id="IPR024320">
    <property type="entry name" value="LPG_synthase_C"/>
</dbReference>